<feature type="repeat" description="TPR" evidence="1">
    <location>
        <begin position="505"/>
        <end position="538"/>
    </location>
</feature>
<comment type="caution">
    <text evidence="4">The sequence shown here is derived from an EMBL/GenBank/DDBJ whole genome shotgun (WGS) entry which is preliminary data.</text>
</comment>
<dbReference type="AlphaFoldDB" id="A0A3P3WFU0"/>
<dbReference type="OrthoDB" id="5480874at2"/>
<proteinExistence type="predicted"/>
<keyword evidence="1" id="KW-0802">TPR repeat</keyword>
<dbReference type="Proteomes" id="UP000271937">
    <property type="component" value="Unassembled WGS sequence"/>
</dbReference>
<accession>A0A3P3WFU0</accession>
<evidence type="ECO:0000256" key="1">
    <source>
        <dbReference type="PROSITE-ProRule" id="PRU00339"/>
    </source>
</evidence>
<dbReference type="InterPro" id="IPR047794">
    <property type="entry name" value="C45_proenzyme-like"/>
</dbReference>
<organism evidence="4 5">
    <name type="scientific">Flavobacterium macacae</name>
    <dbReference type="NCBI Taxonomy" id="2488993"/>
    <lineage>
        <taxon>Bacteria</taxon>
        <taxon>Pseudomonadati</taxon>
        <taxon>Bacteroidota</taxon>
        <taxon>Flavobacteriia</taxon>
        <taxon>Flavobacteriales</taxon>
        <taxon>Flavobacteriaceae</taxon>
        <taxon>Flavobacterium</taxon>
    </lineage>
</organism>
<evidence type="ECO:0000259" key="3">
    <source>
        <dbReference type="Pfam" id="PF03417"/>
    </source>
</evidence>
<evidence type="ECO:0000256" key="2">
    <source>
        <dbReference type="SAM" id="SignalP"/>
    </source>
</evidence>
<dbReference type="InterPro" id="IPR019734">
    <property type="entry name" value="TPR_rpt"/>
</dbReference>
<dbReference type="Pfam" id="PF03417">
    <property type="entry name" value="AAT"/>
    <property type="match status" value="1"/>
</dbReference>
<keyword evidence="5" id="KW-1185">Reference proteome</keyword>
<name>A0A3P3WFU0_9FLAO</name>
<dbReference type="NCBIfam" id="NF040521">
    <property type="entry name" value="C45_proenzyme"/>
    <property type="match status" value="1"/>
</dbReference>
<evidence type="ECO:0000313" key="4">
    <source>
        <dbReference type="EMBL" id="RRJ93995.1"/>
    </source>
</evidence>
<evidence type="ECO:0000313" key="5">
    <source>
        <dbReference type="Proteomes" id="UP000271937"/>
    </source>
</evidence>
<keyword evidence="4" id="KW-0808">Transferase</keyword>
<feature type="signal peptide" evidence="2">
    <location>
        <begin position="1"/>
        <end position="20"/>
    </location>
</feature>
<dbReference type="PANTHER" id="PTHR35190:SF2">
    <property type="entry name" value="PROTEIN DCD1B"/>
    <property type="match status" value="1"/>
</dbReference>
<dbReference type="InterPro" id="IPR005079">
    <property type="entry name" value="Peptidase_C45_hydrolase"/>
</dbReference>
<keyword evidence="2" id="KW-0732">Signal</keyword>
<dbReference type="GO" id="GO:0016740">
    <property type="term" value="F:transferase activity"/>
    <property type="evidence" value="ECO:0007669"/>
    <property type="project" value="UniProtKB-KW"/>
</dbReference>
<feature type="domain" description="Peptidase C45 hydrolase" evidence="3">
    <location>
        <begin position="184"/>
        <end position="379"/>
    </location>
</feature>
<dbReference type="Gene3D" id="3.60.60.10">
    <property type="entry name" value="Penicillin V Acylase, Chain A"/>
    <property type="match status" value="1"/>
</dbReference>
<dbReference type="PANTHER" id="PTHR35190">
    <property type="entry name" value="PROTEIN DCD1B"/>
    <property type="match status" value="1"/>
</dbReference>
<protein>
    <submittedName>
        <fullName evidence="4">Acyl-CoA--6-aminopenicillanic acid acyl-transferase</fullName>
    </submittedName>
</protein>
<sequence>MKKCILFLLLILLNSCGVRKSIQHLPQTEGYNNEMPVVVKHSPESFSYKDNFLFKNKQNNLWEMYVEGDALQRGLIMGSLSDSLMKKQETVFFGKIKQIVPSNFKLRLLRQFLKVYNRKLYKNVSEEYQTEIYGLSRFSSKEFDDIAPQYLRALYLHGAHDIGHALTDLALVGCTSFAVWNKKTPDGSLLIGRNLDFYAGDDFAENKIVYFIKPDLGHPYVSVSWPGMIGVVSGMNLEGLTVTINAGKSDIPWVAKTPVSILAREILQYAGTIDEAIALAKKREVFVSESIMVGSANDGKAILLEVSPNHFGVYDVPNNSELICANHFQSETYKNDKKNNKHIIESHSKYRFDRMEELLEENQTITPKEAVKILRDKNGLKGKSIGFGNEKALNQLLAHHGIVFKPKDKLVWISANPYQLGEFVCYDLNKVFGSKIENNSTTSEMKTMAESNLNIEKDTFLETKAYSDYEKYRIQNREFDHYIESKTAISEEMISEFKSLNAEHWVVYYKIGKYYQEKKQYQKAFDNFETALTKEITTLPDRKTVEKQLKKAKRKL</sequence>
<gene>
    <name evidence="4" type="ORF">EG849_00565</name>
</gene>
<feature type="chain" id="PRO_5017945982" evidence="2">
    <location>
        <begin position="21"/>
        <end position="556"/>
    </location>
</feature>
<reference evidence="4 5" key="1">
    <citation type="submission" date="2018-11" db="EMBL/GenBank/DDBJ databases">
        <title>Flavobacterium sp. nov., YIM 102600 draft genome.</title>
        <authorList>
            <person name="Li G."/>
            <person name="Jiang Y."/>
        </authorList>
    </citation>
    <scope>NUCLEOTIDE SEQUENCE [LARGE SCALE GENOMIC DNA]</scope>
    <source>
        <strain evidence="4 5">YIM 102600</strain>
    </source>
</reference>
<dbReference type="RefSeq" id="WP_125011137.1">
    <property type="nucleotide sequence ID" value="NZ_RQVR01000001.1"/>
</dbReference>
<dbReference type="PROSITE" id="PS50005">
    <property type="entry name" value="TPR"/>
    <property type="match status" value="1"/>
</dbReference>
<dbReference type="EMBL" id="RQVR01000001">
    <property type="protein sequence ID" value="RRJ93995.1"/>
    <property type="molecule type" value="Genomic_DNA"/>
</dbReference>
<dbReference type="InterPro" id="IPR047803">
    <property type="entry name" value="DCD1A/B-like"/>
</dbReference>